<dbReference type="RefSeq" id="WP_173271081.1">
    <property type="nucleotide sequence ID" value="NZ_AP021889.1"/>
</dbReference>
<dbReference type="GO" id="GO:0006450">
    <property type="term" value="P:regulation of translational fidelity"/>
    <property type="evidence" value="ECO:0007669"/>
    <property type="project" value="InterPro"/>
</dbReference>
<keyword evidence="1" id="KW-0436">Ligase</keyword>
<keyword evidence="2" id="KW-0808">Transferase</keyword>
<keyword evidence="1" id="KW-0067">ATP-binding</keyword>
<comment type="function">
    <text evidence="1">Allows the formation of correctly charged Asn-tRNA(Asn) or Gln-tRNA(Gln) through the transamidation of misacylated Asp-tRNA(Asn) or Glu-tRNA(Gln) in organisms which lack either or both of asparaginyl-tRNA or glutaminyl-tRNA synthetases. The reaction takes place in the presence of glutamine and ATP through an activated phospho-Asp-tRNA(Asn) or phospho-Glu-tRNA(Gln).</text>
</comment>
<dbReference type="InterPro" id="IPR003837">
    <property type="entry name" value="GatC"/>
</dbReference>
<dbReference type="GO" id="GO:0050567">
    <property type="term" value="F:glutaminyl-tRNA synthase (glutamine-hydrolyzing) activity"/>
    <property type="evidence" value="ECO:0007669"/>
    <property type="project" value="UniProtKB-UniRule"/>
</dbReference>
<dbReference type="GO" id="GO:0005524">
    <property type="term" value="F:ATP binding"/>
    <property type="evidence" value="ECO:0007669"/>
    <property type="project" value="UniProtKB-KW"/>
</dbReference>
<keyword evidence="1" id="KW-0648">Protein biosynthesis</keyword>
<gene>
    <name evidence="1 2" type="primary">gatC</name>
    <name evidence="2" type="ORF">THMIRHAS_07670</name>
</gene>
<dbReference type="GO" id="GO:0016740">
    <property type="term" value="F:transferase activity"/>
    <property type="evidence" value="ECO:0007669"/>
    <property type="project" value="UniProtKB-KW"/>
</dbReference>
<comment type="similarity">
    <text evidence="1">Belongs to the GatC family.</text>
</comment>
<accession>A0A6F8PTQ1</accession>
<dbReference type="KEGG" id="tse:THMIRHAS_07670"/>
<keyword evidence="1" id="KW-0547">Nucleotide-binding</keyword>
<dbReference type="Proteomes" id="UP000501726">
    <property type="component" value="Chromosome"/>
</dbReference>
<dbReference type="PANTHER" id="PTHR15004">
    <property type="entry name" value="GLUTAMYL-TRNA(GLN) AMIDOTRANSFERASE SUBUNIT C, MITOCHONDRIAL"/>
    <property type="match status" value="1"/>
</dbReference>
<dbReference type="EC" id="6.3.5.-" evidence="1"/>
<comment type="subunit">
    <text evidence="1">Heterotrimer of A, B and C subunits.</text>
</comment>
<dbReference type="NCBIfam" id="TIGR00135">
    <property type="entry name" value="gatC"/>
    <property type="match status" value="1"/>
</dbReference>
<dbReference type="GO" id="GO:0070681">
    <property type="term" value="P:glutaminyl-tRNAGln biosynthesis via transamidation"/>
    <property type="evidence" value="ECO:0007669"/>
    <property type="project" value="TreeGrafter"/>
</dbReference>
<organism evidence="2 3">
    <name type="scientific">Thiosulfatimonas sediminis</name>
    <dbReference type="NCBI Taxonomy" id="2675054"/>
    <lineage>
        <taxon>Bacteria</taxon>
        <taxon>Pseudomonadati</taxon>
        <taxon>Pseudomonadota</taxon>
        <taxon>Gammaproteobacteria</taxon>
        <taxon>Thiotrichales</taxon>
        <taxon>Piscirickettsiaceae</taxon>
        <taxon>Thiosulfatimonas</taxon>
    </lineage>
</organism>
<dbReference type="EMBL" id="AP021889">
    <property type="protein sequence ID" value="BBP45394.1"/>
    <property type="molecule type" value="Genomic_DNA"/>
</dbReference>
<dbReference type="HAMAP" id="MF_00122">
    <property type="entry name" value="GatC"/>
    <property type="match status" value="1"/>
</dbReference>
<dbReference type="SUPFAM" id="SSF141000">
    <property type="entry name" value="Glu-tRNAGln amidotransferase C subunit"/>
    <property type="match status" value="1"/>
</dbReference>
<reference evidence="3" key="1">
    <citation type="submission" date="2019-11" db="EMBL/GenBank/DDBJ databases">
        <title>Isolation and characterization of two novel species in the genus Thiomicrorhabdus.</title>
        <authorList>
            <person name="Mochizuki J."/>
            <person name="Kojima H."/>
            <person name="Fukui M."/>
        </authorList>
    </citation>
    <scope>NUCLEOTIDE SEQUENCE [LARGE SCALE GENOMIC DNA]</scope>
    <source>
        <strain evidence="3">aks77</strain>
    </source>
</reference>
<protein>
    <recommendedName>
        <fullName evidence="1">Aspartyl/glutamyl-tRNA(Asn/Gln) amidotransferase subunit C</fullName>
        <shortName evidence="1">Asp/Glu-ADT subunit C</shortName>
        <ecNumber evidence="1">6.3.5.-</ecNumber>
    </recommendedName>
</protein>
<keyword evidence="3" id="KW-1185">Reference proteome</keyword>
<comment type="catalytic activity">
    <reaction evidence="1">
        <text>L-glutamyl-tRNA(Gln) + L-glutamine + ATP + H2O = L-glutaminyl-tRNA(Gln) + L-glutamate + ADP + phosphate + H(+)</text>
        <dbReference type="Rhea" id="RHEA:17521"/>
        <dbReference type="Rhea" id="RHEA-COMP:9681"/>
        <dbReference type="Rhea" id="RHEA-COMP:9684"/>
        <dbReference type="ChEBI" id="CHEBI:15377"/>
        <dbReference type="ChEBI" id="CHEBI:15378"/>
        <dbReference type="ChEBI" id="CHEBI:29985"/>
        <dbReference type="ChEBI" id="CHEBI:30616"/>
        <dbReference type="ChEBI" id="CHEBI:43474"/>
        <dbReference type="ChEBI" id="CHEBI:58359"/>
        <dbReference type="ChEBI" id="CHEBI:78520"/>
        <dbReference type="ChEBI" id="CHEBI:78521"/>
        <dbReference type="ChEBI" id="CHEBI:456216"/>
    </reaction>
</comment>
<sequence>MSIGKSEVEYISRLAMIAVAENEVEPVSAKLSKVLDLFEQMQAVNTEGVEPMAHPHEVAQRLRVDQVTEADQHEKLQSVAPATAKEMYLVPQVIE</sequence>
<dbReference type="AlphaFoldDB" id="A0A6F8PTQ1"/>
<name>A0A6F8PTQ1_9GAMM</name>
<dbReference type="Pfam" id="PF02686">
    <property type="entry name" value="GatC"/>
    <property type="match status" value="1"/>
</dbReference>
<comment type="catalytic activity">
    <reaction evidence="1">
        <text>L-aspartyl-tRNA(Asn) + L-glutamine + ATP + H2O = L-asparaginyl-tRNA(Asn) + L-glutamate + ADP + phosphate + 2 H(+)</text>
        <dbReference type="Rhea" id="RHEA:14513"/>
        <dbReference type="Rhea" id="RHEA-COMP:9674"/>
        <dbReference type="Rhea" id="RHEA-COMP:9677"/>
        <dbReference type="ChEBI" id="CHEBI:15377"/>
        <dbReference type="ChEBI" id="CHEBI:15378"/>
        <dbReference type="ChEBI" id="CHEBI:29985"/>
        <dbReference type="ChEBI" id="CHEBI:30616"/>
        <dbReference type="ChEBI" id="CHEBI:43474"/>
        <dbReference type="ChEBI" id="CHEBI:58359"/>
        <dbReference type="ChEBI" id="CHEBI:78515"/>
        <dbReference type="ChEBI" id="CHEBI:78516"/>
        <dbReference type="ChEBI" id="CHEBI:456216"/>
    </reaction>
</comment>
<dbReference type="PANTHER" id="PTHR15004:SF0">
    <property type="entry name" value="GLUTAMYL-TRNA(GLN) AMIDOTRANSFERASE SUBUNIT C, MITOCHONDRIAL"/>
    <property type="match status" value="1"/>
</dbReference>
<dbReference type="GO" id="GO:0006412">
    <property type="term" value="P:translation"/>
    <property type="evidence" value="ECO:0007669"/>
    <property type="project" value="UniProtKB-UniRule"/>
</dbReference>
<evidence type="ECO:0000313" key="3">
    <source>
        <dbReference type="Proteomes" id="UP000501726"/>
    </source>
</evidence>
<proteinExistence type="inferred from homology"/>
<evidence type="ECO:0000256" key="1">
    <source>
        <dbReference type="HAMAP-Rule" id="MF_00122"/>
    </source>
</evidence>
<dbReference type="Gene3D" id="1.10.20.60">
    <property type="entry name" value="Glu-tRNAGln amidotransferase C subunit, N-terminal domain"/>
    <property type="match status" value="1"/>
</dbReference>
<evidence type="ECO:0000313" key="2">
    <source>
        <dbReference type="EMBL" id="BBP45394.1"/>
    </source>
</evidence>
<dbReference type="InterPro" id="IPR036113">
    <property type="entry name" value="Asp/Glu-ADT_sf_sub_c"/>
</dbReference>